<dbReference type="InterPro" id="IPR036271">
    <property type="entry name" value="Tet_transcr_reg_TetR-rel_C_sf"/>
</dbReference>
<name>A0ABP7PJR8_9GAMM</name>
<accession>A0ABP7PJR8</accession>
<keyword evidence="2" id="KW-1185">Reference proteome</keyword>
<evidence type="ECO:0000313" key="1">
    <source>
        <dbReference type="EMBL" id="GAA3965684.1"/>
    </source>
</evidence>
<dbReference type="EMBL" id="BAABBO010000010">
    <property type="protein sequence ID" value="GAA3965684.1"/>
    <property type="molecule type" value="Genomic_DNA"/>
</dbReference>
<protein>
    <submittedName>
        <fullName evidence="1">Uncharacterized protein</fullName>
    </submittedName>
</protein>
<comment type="caution">
    <text evidence="1">The sequence shown here is derived from an EMBL/GenBank/DDBJ whole genome shotgun (WGS) entry which is preliminary data.</text>
</comment>
<sequence length="65" mass="7137">MPPNADPEMLAGHVLAVVQGMSTLAKDGANRNKLLRIVEGCMSAWPHTLHQGLIRIYLPDFLAEK</sequence>
<dbReference type="SUPFAM" id="SSF48498">
    <property type="entry name" value="Tetracyclin repressor-like, C-terminal domain"/>
    <property type="match status" value="1"/>
</dbReference>
<reference evidence="2" key="1">
    <citation type="journal article" date="2019" name="Int. J. Syst. Evol. Microbiol.">
        <title>The Global Catalogue of Microorganisms (GCM) 10K type strain sequencing project: providing services to taxonomists for standard genome sequencing and annotation.</title>
        <authorList>
            <consortium name="The Broad Institute Genomics Platform"/>
            <consortium name="The Broad Institute Genome Sequencing Center for Infectious Disease"/>
            <person name="Wu L."/>
            <person name="Ma J."/>
        </authorList>
    </citation>
    <scope>NUCLEOTIDE SEQUENCE [LARGE SCALE GENOMIC DNA]</scope>
    <source>
        <strain evidence="2">JCM 17555</strain>
    </source>
</reference>
<gene>
    <name evidence="1" type="ORF">GCM10022278_24440</name>
</gene>
<dbReference type="Proteomes" id="UP001501337">
    <property type="component" value="Unassembled WGS sequence"/>
</dbReference>
<dbReference type="Gene3D" id="1.10.357.10">
    <property type="entry name" value="Tetracycline Repressor, domain 2"/>
    <property type="match status" value="1"/>
</dbReference>
<organism evidence="1 2">
    <name type="scientific">Allohahella marinimesophila</name>
    <dbReference type="NCBI Taxonomy" id="1054972"/>
    <lineage>
        <taxon>Bacteria</taxon>
        <taxon>Pseudomonadati</taxon>
        <taxon>Pseudomonadota</taxon>
        <taxon>Gammaproteobacteria</taxon>
        <taxon>Oceanospirillales</taxon>
        <taxon>Hahellaceae</taxon>
        <taxon>Allohahella</taxon>
    </lineage>
</organism>
<proteinExistence type="predicted"/>
<evidence type="ECO:0000313" key="2">
    <source>
        <dbReference type="Proteomes" id="UP001501337"/>
    </source>
</evidence>